<dbReference type="AlphaFoldDB" id="A0A0K0FLI7"/>
<evidence type="ECO:0000313" key="2">
    <source>
        <dbReference type="Proteomes" id="UP000035680"/>
    </source>
</evidence>
<feature type="compositionally biased region" description="Basic and acidic residues" evidence="1">
    <location>
        <begin position="46"/>
        <end position="58"/>
    </location>
</feature>
<organism evidence="2 3">
    <name type="scientific">Strongyloides venezuelensis</name>
    <name type="common">Threadworm</name>
    <dbReference type="NCBI Taxonomy" id="75913"/>
    <lineage>
        <taxon>Eukaryota</taxon>
        <taxon>Metazoa</taxon>
        <taxon>Ecdysozoa</taxon>
        <taxon>Nematoda</taxon>
        <taxon>Chromadorea</taxon>
        <taxon>Rhabditida</taxon>
        <taxon>Tylenchina</taxon>
        <taxon>Panagrolaimomorpha</taxon>
        <taxon>Strongyloidoidea</taxon>
        <taxon>Strongyloididae</taxon>
        <taxon>Strongyloides</taxon>
    </lineage>
</organism>
<accession>A0A0K0FLI7</accession>
<evidence type="ECO:0000256" key="1">
    <source>
        <dbReference type="SAM" id="MobiDB-lite"/>
    </source>
</evidence>
<reference evidence="3" key="2">
    <citation type="submission" date="2015-08" db="UniProtKB">
        <authorList>
            <consortium name="WormBaseParasite"/>
        </authorList>
    </citation>
    <scope>IDENTIFICATION</scope>
</reference>
<reference evidence="2" key="1">
    <citation type="submission" date="2014-07" db="EMBL/GenBank/DDBJ databases">
        <authorList>
            <person name="Martin A.A"/>
            <person name="De Silva N."/>
        </authorList>
    </citation>
    <scope>NUCLEOTIDE SEQUENCE</scope>
</reference>
<dbReference type="Proteomes" id="UP000035680">
    <property type="component" value="Unassembled WGS sequence"/>
</dbReference>
<protein>
    <submittedName>
        <fullName evidence="3">Lipoprotein</fullName>
    </submittedName>
</protein>
<proteinExistence type="predicted"/>
<evidence type="ECO:0000313" key="3">
    <source>
        <dbReference type="WBParaSite" id="SVE_0990200.1"/>
    </source>
</evidence>
<name>A0A0K0FLI7_STRVS</name>
<feature type="compositionally biased region" description="Pro residues" evidence="1">
    <location>
        <begin position="63"/>
        <end position="74"/>
    </location>
</feature>
<sequence>MVCIEEYFQYNTEEIKYGYSVTFNLTNKEQEFSGAVLNELKEKEPFSGDDLFNMKEKSGLNPPKEPPTSPSSEK</sequence>
<keyword evidence="2" id="KW-1185">Reference proteome</keyword>
<feature type="region of interest" description="Disordered" evidence="1">
    <location>
        <begin position="46"/>
        <end position="74"/>
    </location>
</feature>
<dbReference type="WBParaSite" id="SVE_0990200.1">
    <property type="protein sequence ID" value="SVE_0990200.1"/>
    <property type="gene ID" value="SVE_0990200"/>
</dbReference>